<dbReference type="InterPro" id="IPR038488">
    <property type="entry name" value="Integrase_DNA-bd_sf"/>
</dbReference>
<dbReference type="PANTHER" id="PTHR30629:SF2">
    <property type="entry name" value="PROPHAGE INTEGRASE INTS-RELATED"/>
    <property type="match status" value="1"/>
</dbReference>
<evidence type="ECO:0000256" key="1">
    <source>
        <dbReference type="ARBA" id="ARBA00008857"/>
    </source>
</evidence>
<dbReference type="Gene3D" id="1.10.443.10">
    <property type="entry name" value="Intergrase catalytic core"/>
    <property type="match status" value="1"/>
</dbReference>
<evidence type="ECO:0000256" key="3">
    <source>
        <dbReference type="ARBA" id="ARBA00023125"/>
    </source>
</evidence>
<dbReference type="Proteomes" id="UP001063782">
    <property type="component" value="Chromosome"/>
</dbReference>
<dbReference type="PANTHER" id="PTHR30629">
    <property type="entry name" value="PROPHAGE INTEGRASE"/>
    <property type="match status" value="1"/>
</dbReference>
<evidence type="ECO:0000313" key="7">
    <source>
        <dbReference type="Proteomes" id="UP001063782"/>
    </source>
</evidence>
<dbReference type="InterPro" id="IPR002104">
    <property type="entry name" value="Integrase_catalytic"/>
</dbReference>
<reference evidence="6" key="1">
    <citation type="submission" date="2021-12" db="EMBL/GenBank/DDBJ databases">
        <title>taxonomy of Moraxella sp. ZY201224.</title>
        <authorList>
            <person name="Li F."/>
        </authorList>
    </citation>
    <scope>NUCLEOTIDE SEQUENCE</scope>
    <source>
        <strain evidence="6">ZY201224</strain>
    </source>
</reference>
<comment type="similarity">
    <text evidence="1">Belongs to the 'phage' integrase family.</text>
</comment>
<dbReference type="Pfam" id="PF00589">
    <property type="entry name" value="Phage_integrase"/>
    <property type="match status" value="1"/>
</dbReference>
<keyword evidence="2" id="KW-0229">DNA integration</keyword>
<dbReference type="InterPro" id="IPR010998">
    <property type="entry name" value="Integrase_recombinase_N"/>
</dbReference>
<dbReference type="InterPro" id="IPR050808">
    <property type="entry name" value="Phage_Integrase"/>
</dbReference>
<dbReference type="Gene3D" id="3.30.160.390">
    <property type="entry name" value="Integrase, DNA-binding domain"/>
    <property type="match status" value="1"/>
</dbReference>
<dbReference type="InterPro" id="IPR053876">
    <property type="entry name" value="Phage_int_M"/>
</dbReference>
<proteinExistence type="inferred from homology"/>
<accession>A0ABY6F348</accession>
<evidence type="ECO:0000313" key="6">
    <source>
        <dbReference type="EMBL" id="UXZ04500.1"/>
    </source>
</evidence>
<keyword evidence="4" id="KW-0233">DNA recombination</keyword>
<name>A0ABY6F348_9GAMM</name>
<dbReference type="EMBL" id="CP089977">
    <property type="protein sequence ID" value="UXZ04500.1"/>
    <property type="molecule type" value="Genomic_DNA"/>
</dbReference>
<keyword evidence="3" id="KW-0238">DNA-binding</keyword>
<dbReference type="RefSeq" id="WP_263075985.1">
    <property type="nucleotide sequence ID" value="NZ_CP089977.1"/>
</dbReference>
<dbReference type="Gene3D" id="1.10.150.130">
    <property type="match status" value="1"/>
</dbReference>
<dbReference type="SUPFAM" id="SSF56349">
    <property type="entry name" value="DNA breaking-rejoining enzymes"/>
    <property type="match status" value="1"/>
</dbReference>
<dbReference type="InterPro" id="IPR025166">
    <property type="entry name" value="Integrase_DNA_bind_dom"/>
</dbReference>
<dbReference type="PROSITE" id="PS51898">
    <property type="entry name" value="TYR_RECOMBINASE"/>
    <property type="match status" value="1"/>
</dbReference>
<evidence type="ECO:0000256" key="2">
    <source>
        <dbReference type="ARBA" id="ARBA00022908"/>
    </source>
</evidence>
<dbReference type="Pfam" id="PF22022">
    <property type="entry name" value="Phage_int_M"/>
    <property type="match status" value="1"/>
</dbReference>
<sequence length="441" mass="50779">MALSDLALKRLKADPNQPMNKIKRVSDGNGLQAWVRHTGTISWGVVYRWNGQKQEMTIGKYPYMSLSMARAENIRIRELLAQGINPKDERKQAKDKQKQRTSFDYFANLWLDSQKNQLQPKTFLREQNQYLYHIKPIIGDMDIQQITIGDIMQISDKLTLQGKLDTAKRCVRRIGAIYDFNIVKGNTPPNITNPVPRGIGAFVGKHTKEKRPRIKITELPKLLADIDADSMETMTHHAFYVMCYTFVRTAELFKMRWAEIDFINNLWHIPAERMKMKRPHIVPLAPQVVEILQTIKSYGFGTEYVFYSRHTKTGTLSENALTQVLHRMGYKGRMTGHGFRGLASTALNQMQYPHKAIELQLAHADGNEVEKAYNEADQLPIRIEMMNDWANIVDEIKQGNFDTYNRRTTTDLSTAGIEKLFKSLGKTNSEITTELSIKRLQ</sequence>
<gene>
    <name evidence="6" type="ORF">LU297_07900</name>
</gene>
<protein>
    <submittedName>
        <fullName evidence="6">Tyrosine-type recombinase/integrase</fullName>
    </submittedName>
</protein>
<keyword evidence="7" id="KW-1185">Reference proteome</keyword>
<dbReference type="CDD" id="cd00801">
    <property type="entry name" value="INT_P4_C"/>
    <property type="match status" value="1"/>
</dbReference>
<evidence type="ECO:0000256" key="4">
    <source>
        <dbReference type="ARBA" id="ARBA00023172"/>
    </source>
</evidence>
<feature type="domain" description="Tyr recombinase" evidence="5">
    <location>
        <begin position="209"/>
        <end position="386"/>
    </location>
</feature>
<dbReference type="InterPro" id="IPR013762">
    <property type="entry name" value="Integrase-like_cat_sf"/>
</dbReference>
<evidence type="ECO:0000259" key="5">
    <source>
        <dbReference type="PROSITE" id="PS51898"/>
    </source>
</evidence>
<dbReference type="InterPro" id="IPR011010">
    <property type="entry name" value="DNA_brk_join_enz"/>
</dbReference>
<dbReference type="Pfam" id="PF13356">
    <property type="entry name" value="Arm-DNA-bind_3"/>
    <property type="match status" value="1"/>
</dbReference>
<organism evidence="6 7">
    <name type="scientific">Moraxella nasicaprae</name>
    <dbReference type="NCBI Taxonomy" id="2904122"/>
    <lineage>
        <taxon>Bacteria</taxon>
        <taxon>Pseudomonadati</taxon>
        <taxon>Pseudomonadota</taxon>
        <taxon>Gammaproteobacteria</taxon>
        <taxon>Moraxellales</taxon>
        <taxon>Moraxellaceae</taxon>
        <taxon>Moraxella</taxon>
    </lineage>
</organism>